<evidence type="ECO:0000313" key="3">
    <source>
        <dbReference type="Proteomes" id="UP000035481"/>
    </source>
</evidence>
<dbReference type="EMBL" id="JPLA01000012">
    <property type="protein sequence ID" value="KLD65023.1"/>
    <property type="molecule type" value="Genomic_DNA"/>
</dbReference>
<dbReference type="Proteomes" id="UP000035481">
    <property type="component" value="Unassembled WGS sequence"/>
</dbReference>
<sequence>MRRPASSRAGPFASETYSRTQLHPDLVVIVVVVVVVVARVMAPANSDAAPVWTGCGNMRAGAMDGDMA</sequence>
<organism evidence="2 3">
    <name type="scientific">Dyella japonica DSM 16301</name>
    <dbReference type="NCBI Taxonomy" id="1440762"/>
    <lineage>
        <taxon>Bacteria</taxon>
        <taxon>Pseudomonadati</taxon>
        <taxon>Pseudomonadota</taxon>
        <taxon>Gammaproteobacteria</taxon>
        <taxon>Lysobacterales</taxon>
        <taxon>Rhodanobacteraceae</taxon>
        <taxon>Dyella</taxon>
    </lineage>
</organism>
<feature type="transmembrane region" description="Helical" evidence="1">
    <location>
        <begin position="21"/>
        <end position="42"/>
    </location>
</feature>
<reference evidence="2 3" key="1">
    <citation type="journal article" date="2015" name="Antonie Van Leeuwenhoek">
        <title>A phylogenomic and molecular marker based taxonomic framework for the order Xanthomonadales: proposal to transfer the families Algiphilaceae and Solimonadaceae to the order Nevskiales ord. nov. and to create a new family within the order Xanthomonadales, the family Rhodanobacteraceae fam. nov., containing the genus Rhodanobacter and its closest relatives.</title>
        <authorList>
            <person name="Naushad S."/>
            <person name="Adeolu M."/>
            <person name="Wong S."/>
            <person name="Sohail M."/>
            <person name="Schellhorn H.E."/>
            <person name="Gupta R.S."/>
        </authorList>
    </citation>
    <scope>NUCLEOTIDE SEQUENCE [LARGE SCALE GENOMIC DNA]</scope>
    <source>
        <strain evidence="2 3">DSM 16301</strain>
    </source>
</reference>
<dbReference type="PATRIC" id="fig|1440762.4.peg.261"/>
<protein>
    <submittedName>
        <fullName evidence="2">Uncharacterized protein</fullName>
    </submittedName>
</protein>
<evidence type="ECO:0000256" key="1">
    <source>
        <dbReference type="SAM" id="Phobius"/>
    </source>
</evidence>
<keyword evidence="1" id="KW-0472">Membrane</keyword>
<gene>
    <name evidence="2" type="ORF">Y882_04630</name>
</gene>
<keyword evidence="1" id="KW-1133">Transmembrane helix</keyword>
<dbReference type="STRING" id="1440762.Y882_04630"/>
<evidence type="ECO:0000313" key="2">
    <source>
        <dbReference type="EMBL" id="KLD65023.1"/>
    </source>
</evidence>
<name>A0A0G9H5Z4_9GAMM</name>
<keyword evidence="1" id="KW-0812">Transmembrane</keyword>
<proteinExistence type="predicted"/>
<dbReference type="AlphaFoldDB" id="A0A0G9H5Z4"/>
<comment type="caution">
    <text evidence="2">The sequence shown here is derived from an EMBL/GenBank/DDBJ whole genome shotgun (WGS) entry which is preliminary data.</text>
</comment>
<accession>A0A0G9H5Z4</accession>